<dbReference type="STRING" id="180088.A0A1J8RF31"/>
<organism evidence="6 7">
    <name type="scientific">Rhizopogon vesiculosus</name>
    <dbReference type="NCBI Taxonomy" id="180088"/>
    <lineage>
        <taxon>Eukaryota</taxon>
        <taxon>Fungi</taxon>
        <taxon>Dikarya</taxon>
        <taxon>Basidiomycota</taxon>
        <taxon>Agaricomycotina</taxon>
        <taxon>Agaricomycetes</taxon>
        <taxon>Agaricomycetidae</taxon>
        <taxon>Boletales</taxon>
        <taxon>Suillineae</taxon>
        <taxon>Rhizopogonaceae</taxon>
        <taxon>Rhizopogon</taxon>
    </lineage>
</organism>
<proteinExistence type="predicted"/>
<keyword evidence="3" id="KW-0863">Zinc-finger</keyword>
<dbReference type="Proteomes" id="UP000183567">
    <property type="component" value="Unassembled WGS sequence"/>
</dbReference>
<evidence type="ECO:0000256" key="5">
    <source>
        <dbReference type="ARBA" id="ARBA00023242"/>
    </source>
</evidence>
<dbReference type="PANTHER" id="PTHR46481">
    <property type="entry name" value="ZINC FINGER BED DOMAIN-CONTAINING PROTEIN 4"/>
    <property type="match status" value="1"/>
</dbReference>
<reference evidence="6 7" key="1">
    <citation type="submission" date="2016-03" db="EMBL/GenBank/DDBJ databases">
        <title>Comparative genomics of the ectomycorrhizal sister species Rhizopogon vinicolor and Rhizopogon vesiculosus (Basidiomycota: Boletales) reveals a divergence of the mating type B locus.</title>
        <authorList>
            <person name="Mujic A.B."/>
            <person name="Kuo A."/>
            <person name="Tritt A."/>
            <person name="Lipzen A."/>
            <person name="Chen C."/>
            <person name="Johnson J."/>
            <person name="Sharma A."/>
            <person name="Barry K."/>
            <person name="Grigoriev I.V."/>
            <person name="Spatafora J.W."/>
        </authorList>
    </citation>
    <scope>NUCLEOTIDE SEQUENCE [LARGE SCALE GENOMIC DNA]</scope>
    <source>
        <strain evidence="6 7">AM-OR11-056</strain>
    </source>
</reference>
<dbReference type="EMBL" id="LVVM01000574">
    <property type="protein sequence ID" value="OJA20378.1"/>
    <property type="molecule type" value="Genomic_DNA"/>
</dbReference>
<feature type="non-terminal residue" evidence="6">
    <location>
        <position position="205"/>
    </location>
</feature>
<comment type="caution">
    <text evidence="6">The sequence shown here is derived from an EMBL/GenBank/DDBJ whole genome shotgun (WGS) entry which is preliminary data.</text>
</comment>
<dbReference type="GO" id="GO:0008270">
    <property type="term" value="F:zinc ion binding"/>
    <property type="evidence" value="ECO:0007669"/>
    <property type="project" value="UniProtKB-KW"/>
</dbReference>
<dbReference type="GO" id="GO:0005634">
    <property type="term" value="C:nucleus"/>
    <property type="evidence" value="ECO:0007669"/>
    <property type="project" value="UniProtKB-SubCell"/>
</dbReference>
<evidence type="ECO:0000256" key="3">
    <source>
        <dbReference type="ARBA" id="ARBA00022771"/>
    </source>
</evidence>
<comment type="subcellular location">
    <subcellularLocation>
        <location evidence="1">Nucleus</location>
    </subcellularLocation>
</comment>
<evidence type="ECO:0000313" key="6">
    <source>
        <dbReference type="EMBL" id="OJA20378.1"/>
    </source>
</evidence>
<keyword evidence="7" id="KW-1185">Reference proteome</keyword>
<dbReference type="PANTHER" id="PTHR46481:SF10">
    <property type="entry name" value="ZINC FINGER BED DOMAIN-CONTAINING PROTEIN 39"/>
    <property type="match status" value="1"/>
</dbReference>
<keyword evidence="4" id="KW-0862">Zinc</keyword>
<sequence>MLSDDEKNPQWKVYKVGDGMTQTCRNHLLKHGKRWSEICLIMRLKKSNEDASKQIQGPAFTVEMFYHLLMKWIAVDDQSFNVVECREFRELLLYLGEGKIQDKSLPHRTKLTEMILEEFRTEYCKMKNDLKNALGRISHTTDLWSDLNRDSYMAVTAHFMTRNGKGYLVFKAHLIAFRFIDGSHSGANLGQQFLKVTDDLEISNK</sequence>
<name>A0A1J8RF31_9AGAM</name>
<protein>
    <submittedName>
        <fullName evidence="6">Uncharacterized protein</fullName>
    </submittedName>
</protein>
<keyword evidence="5" id="KW-0539">Nucleus</keyword>
<gene>
    <name evidence="6" type="ORF">AZE42_13771</name>
</gene>
<keyword evidence="2" id="KW-0479">Metal-binding</keyword>
<dbReference type="InterPro" id="IPR052035">
    <property type="entry name" value="ZnF_BED_domain_contain"/>
</dbReference>
<accession>A0A1J8RF31</accession>
<evidence type="ECO:0000313" key="7">
    <source>
        <dbReference type="Proteomes" id="UP000183567"/>
    </source>
</evidence>
<dbReference type="AlphaFoldDB" id="A0A1J8RF31"/>
<evidence type="ECO:0000256" key="2">
    <source>
        <dbReference type="ARBA" id="ARBA00022723"/>
    </source>
</evidence>
<dbReference type="OrthoDB" id="1607513at2759"/>
<evidence type="ECO:0000256" key="1">
    <source>
        <dbReference type="ARBA" id="ARBA00004123"/>
    </source>
</evidence>
<evidence type="ECO:0000256" key="4">
    <source>
        <dbReference type="ARBA" id="ARBA00022833"/>
    </source>
</evidence>